<keyword evidence="5" id="KW-0813">Transport</keyword>
<dbReference type="Pfam" id="PF03379">
    <property type="entry name" value="CcmB"/>
    <property type="match status" value="1"/>
</dbReference>
<dbReference type="AlphaFoldDB" id="A0A170PU25"/>
<organism evidence="13">
    <name type="scientific">hydrothermal vent metagenome</name>
    <dbReference type="NCBI Taxonomy" id="652676"/>
    <lineage>
        <taxon>unclassified sequences</taxon>
        <taxon>metagenomes</taxon>
        <taxon>ecological metagenomes</taxon>
    </lineage>
</organism>
<dbReference type="NCBIfam" id="TIGR01190">
    <property type="entry name" value="ccmB"/>
    <property type="match status" value="1"/>
</dbReference>
<evidence type="ECO:0000256" key="11">
    <source>
        <dbReference type="ARBA" id="ARBA00023136"/>
    </source>
</evidence>
<evidence type="ECO:0000256" key="2">
    <source>
        <dbReference type="ARBA" id="ARBA00004429"/>
    </source>
</evidence>
<dbReference type="PRINTS" id="PR01414">
    <property type="entry name" value="CCMBBIOGNSIS"/>
</dbReference>
<evidence type="ECO:0000256" key="12">
    <source>
        <dbReference type="SAM" id="Phobius"/>
    </source>
</evidence>
<feature type="transmembrane region" description="Helical" evidence="12">
    <location>
        <begin position="20"/>
        <end position="44"/>
    </location>
</feature>
<dbReference type="GO" id="GO:1903607">
    <property type="term" value="P:cytochrome c biosynthetic process"/>
    <property type="evidence" value="ECO:0007669"/>
    <property type="project" value="TreeGrafter"/>
</dbReference>
<evidence type="ECO:0000256" key="7">
    <source>
        <dbReference type="ARBA" id="ARBA00022519"/>
    </source>
</evidence>
<proteinExistence type="inferred from homology"/>
<comment type="subcellular location">
    <subcellularLocation>
        <location evidence="2">Cell inner membrane</location>
        <topology evidence="2">Multi-pass membrane protein</topology>
    </subcellularLocation>
</comment>
<keyword evidence="10 12" id="KW-1133">Transmembrane helix</keyword>
<evidence type="ECO:0000256" key="5">
    <source>
        <dbReference type="ARBA" id="ARBA00022448"/>
    </source>
</evidence>
<reference evidence="13" key="1">
    <citation type="submission" date="2015-10" db="EMBL/GenBank/DDBJ databases">
        <authorList>
            <person name="Gilbert D.G."/>
        </authorList>
    </citation>
    <scope>NUCLEOTIDE SEQUENCE</scope>
</reference>
<dbReference type="EMBL" id="CZQD01000038">
    <property type="protein sequence ID" value="CUS57212.1"/>
    <property type="molecule type" value="Genomic_DNA"/>
</dbReference>
<dbReference type="PANTHER" id="PTHR30070">
    <property type="entry name" value="HEME EXPORTER PROTEIN B"/>
    <property type="match status" value="1"/>
</dbReference>
<dbReference type="PANTHER" id="PTHR30070:SF1">
    <property type="entry name" value="CYTOCHROME C BIOGENESIS B-RELATED"/>
    <property type="match status" value="1"/>
</dbReference>
<feature type="transmembrane region" description="Helical" evidence="12">
    <location>
        <begin position="135"/>
        <end position="157"/>
    </location>
</feature>
<keyword evidence="9" id="KW-0201">Cytochrome c-type biogenesis</keyword>
<evidence type="ECO:0000256" key="4">
    <source>
        <dbReference type="ARBA" id="ARBA00016452"/>
    </source>
</evidence>
<dbReference type="GO" id="GO:0005886">
    <property type="term" value="C:plasma membrane"/>
    <property type="evidence" value="ECO:0007669"/>
    <property type="project" value="UniProtKB-SubCell"/>
</dbReference>
<feature type="transmembrane region" description="Helical" evidence="12">
    <location>
        <begin position="163"/>
        <end position="184"/>
    </location>
</feature>
<evidence type="ECO:0000313" key="13">
    <source>
        <dbReference type="EMBL" id="CUS57212.1"/>
    </source>
</evidence>
<evidence type="ECO:0000256" key="6">
    <source>
        <dbReference type="ARBA" id="ARBA00022475"/>
    </source>
</evidence>
<dbReference type="GO" id="GO:0015232">
    <property type="term" value="F:heme transmembrane transporter activity"/>
    <property type="evidence" value="ECO:0007669"/>
    <property type="project" value="InterPro"/>
</dbReference>
<sequence>MASPAPIFSAFRQALGEAWAGGAGALLPVGFFAGAAVLVPLGVGTDPETLRTIGPGILWVSLALSSLVTLERIFQADAEDGSLDLWLQTSAPAASIAAAKTFAHWLTAGLPVALLSPLLLLMFQAQIGGALLENMLYYAIGGLAFYFWGGVGAALAATVRRGGLLISLIALPLYVPTAIFGALAMGDGPSSAAAPLFLAASTLFALAVAPFAMGAALRLAAD</sequence>
<comment type="similarity">
    <text evidence="3">Belongs to the CcmB/CycW/HelB family.</text>
</comment>
<evidence type="ECO:0000256" key="3">
    <source>
        <dbReference type="ARBA" id="ARBA00010544"/>
    </source>
</evidence>
<keyword evidence="11 12" id="KW-0472">Membrane</keyword>
<dbReference type="InterPro" id="IPR003544">
    <property type="entry name" value="Cyt_c_biogenesis_CcmB"/>
</dbReference>
<dbReference type="GO" id="GO:0017004">
    <property type="term" value="P:cytochrome complex assembly"/>
    <property type="evidence" value="ECO:0007669"/>
    <property type="project" value="UniProtKB-KW"/>
</dbReference>
<feature type="transmembrane region" description="Helical" evidence="12">
    <location>
        <begin position="102"/>
        <end position="123"/>
    </location>
</feature>
<gene>
    <name evidence="13" type="ORF">MGWOODY_Hyp815</name>
</gene>
<evidence type="ECO:0000256" key="8">
    <source>
        <dbReference type="ARBA" id="ARBA00022692"/>
    </source>
</evidence>
<protein>
    <recommendedName>
        <fullName evidence="4">Heme exporter protein B</fullName>
    </recommendedName>
</protein>
<keyword evidence="6" id="KW-1003">Cell membrane</keyword>
<dbReference type="PIRSF" id="PIRSF002764">
    <property type="entry name" value="CcmB"/>
    <property type="match status" value="1"/>
</dbReference>
<dbReference type="InterPro" id="IPR026031">
    <property type="entry name" value="Cyt_c_CcmB_bac"/>
</dbReference>
<evidence type="ECO:0000256" key="9">
    <source>
        <dbReference type="ARBA" id="ARBA00022748"/>
    </source>
</evidence>
<keyword evidence="7" id="KW-0997">Cell inner membrane</keyword>
<evidence type="ECO:0000256" key="1">
    <source>
        <dbReference type="ARBA" id="ARBA00002442"/>
    </source>
</evidence>
<feature type="transmembrane region" description="Helical" evidence="12">
    <location>
        <begin position="196"/>
        <end position="221"/>
    </location>
</feature>
<name>A0A170PU25_9ZZZZ</name>
<keyword evidence="8 12" id="KW-0812">Transmembrane</keyword>
<comment type="function">
    <text evidence="1">Required for the export of heme to the periplasm for the biogenesis of c-type cytochromes.</text>
</comment>
<evidence type="ECO:0000256" key="10">
    <source>
        <dbReference type="ARBA" id="ARBA00022989"/>
    </source>
</evidence>
<accession>A0A170PU25</accession>